<dbReference type="Pfam" id="PF13358">
    <property type="entry name" value="DDE_3"/>
    <property type="match status" value="1"/>
</dbReference>
<protein>
    <recommendedName>
        <fullName evidence="2">Tc1-like transposase DDE domain-containing protein</fullName>
    </recommendedName>
</protein>
<evidence type="ECO:0000256" key="1">
    <source>
        <dbReference type="SAM" id="MobiDB-lite"/>
    </source>
</evidence>
<feature type="region of interest" description="Disordered" evidence="1">
    <location>
        <begin position="180"/>
        <end position="207"/>
    </location>
</feature>
<gene>
    <name evidence="3" type="ORF">ABMA28_010703</name>
</gene>
<reference evidence="3 4" key="1">
    <citation type="submission" date="2024-06" db="EMBL/GenBank/DDBJ databases">
        <title>A chromosome-level genome assembly of beet webworm, Loxostege sticticalis.</title>
        <authorList>
            <person name="Zhang Y."/>
        </authorList>
    </citation>
    <scope>NUCLEOTIDE SEQUENCE [LARGE SCALE GENOMIC DNA]</scope>
    <source>
        <strain evidence="3">AQ028</strain>
        <tissue evidence="3">Male pupae</tissue>
    </source>
</reference>
<dbReference type="AlphaFoldDB" id="A0ABD0SCY8"/>
<dbReference type="InterPro" id="IPR038717">
    <property type="entry name" value="Tc1-like_DDE_dom"/>
</dbReference>
<comment type="caution">
    <text evidence="3">The sequence shown here is derived from an EMBL/GenBank/DDBJ whole genome shotgun (WGS) entry which is preliminary data.</text>
</comment>
<dbReference type="Gene3D" id="3.30.420.10">
    <property type="entry name" value="Ribonuclease H-like superfamily/Ribonuclease H"/>
    <property type="match status" value="1"/>
</dbReference>
<evidence type="ECO:0000259" key="2">
    <source>
        <dbReference type="Pfam" id="PF13358"/>
    </source>
</evidence>
<evidence type="ECO:0000313" key="3">
    <source>
        <dbReference type="EMBL" id="KAL0810586.1"/>
    </source>
</evidence>
<evidence type="ECO:0000313" key="4">
    <source>
        <dbReference type="Proteomes" id="UP001549921"/>
    </source>
</evidence>
<name>A0ABD0SCY8_LOXSC</name>
<dbReference type="PANTHER" id="PTHR33939:SF1">
    <property type="entry name" value="DUF4371 DOMAIN-CONTAINING PROTEIN"/>
    <property type="match status" value="1"/>
</dbReference>
<organism evidence="3 4">
    <name type="scientific">Loxostege sticticalis</name>
    <name type="common">Beet webworm moth</name>
    <dbReference type="NCBI Taxonomy" id="481309"/>
    <lineage>
        <taxon>Eukaryota</taxon>
        <taxon>Metazoa</taxon>
        <taxon>Ecdysozoa</taxon>
        <taxon>Arthropoda</taxon>
        <taxon>Hexapoda</taxon>
        <taxon>Insecta</taxon>
        <taxon>Pterygota</taxon>
        <taxon>Neoptera</taxon>
        <taxon>Endopterygota</taxon>
        <taxon>Lepidoptera</taxon>
        <taxon>Glossata</taxon>
        <taxon>Ditrysia</taxon>
        <taxon>Pyraloidea</taxon>
        <taxon>Crambidae</taxon>
        <taxon>Pyraustinae</taxon>
        <taxon>Loxostege</taxon>
    </lineage>
</organism>
<dbReference type="InterPro" id="IPR036397">
    <property type="entry name" value="RNaseH_sf"/>
</dbReference>
<sequence>MNASNFNKWLREKLIPNLTEPSIIVMDNASYHTVQVNKAPNTSTRKAEIQNWLRCHDILFEETQSREELLCLVDKHKPEPIYEADQILKENGHEVLRLPPYHCDLNPIELIWSTGKRKAASKNISRSLSEMENLIKECFDSITPEEWNKMVNHILHIEENYKEKDGIVAEMESFIINVTDSGDDSSSSDSEDSMGVEYLESDFDYSE</sequence>
<feature type="compositionally biased region" description="Acidic residues" evidence="1">
    <location>
        <begin position="189"/>
        <end position="207"/>
    </location>
</feature>
<dbReference type="Proteomes" id="UP001549921">
    <property type="component" value="Unassembled WGS sequence"/>
</dbReference>
<proteinExistence type="predicted"/>
<accession>A0ABD0SCY8</accession>
<dbReference type="PANTHER" id="PTHR33939">
    <property type="entry name" value="PROTEIN CBG22215"/>
    <property type="match status" value="1"/>
</dbReference>
<feature type="domain" description="Tc1-like transposase DDE" evidence="2">
    <location>
        <begin position="1"/>
        <end position="131"/>
    </location>
</feature>
<dbReference type="EMBL" id="JBEDNZ010000026">
    <property type="protein sequence ID" value="KAL0810586.1"/>
    <property type="molecule type" value="Genomic_DNA"/>
</dbReference>